<proteinExistence type="predicted"/>
<evidence type="ECO:0000313" key="1">
    <source>
        <dbReference type="EMBL" id="VAX30501.1"/>
    </source>
</evidence>
<reference evidence="1" key="1">
    <citation type="submission" date="2018-06" db="EMBL/GenBank/DDBJ databases">
        <authorList>
            <person name="Zhirakovskaya E."/>
        </authorList>
    </citation>
    <scope>NUCLEOTIDE SEQUENCE</scope>
</reference>
<dbReference type="AlphaFoldDB" id="A0A3B1CVH0"/>
<dbReference type="EMBL" id="UOGF01000060">
    <property type="protein sequence ID" value="VAX30501.1"/>
    <property type="molecule type" value="Genomic_DNA"/>
</dbReference>
<protein>
    <submittedName>
        <fullName evidence="1">Uncharacterized protein</fullName>
    </submittedName>
</protein>
<name>A0A3B1CVH0_9ZZZZ</name>
<sequence>MEIQYSEIYESKNACEVEILIADEEDLESASSYIEMKISLPKKKNPLIAEVQKEALVFARDLINEKIKETESRETEGI</sequence>
<gene>
    <name evidence="1" type="ORF">MNBD_NITROSPIRAE01-740</name>
</gene>
<accession>A0A3B1CVH0</accession>
<organism evidence="1">
    <name type="scientific">hydrothermal vent metagenome</name>
    <dbReference type="NCBI Taxonomy" id="652676"/>
    <lineage>
        <taxon>unclassified sequences</taxon>
        <taxon>metagenomes</taxon>
        <taxon>ecological metagenomes</taxon>
    </lineage>
</organism>